<organism evidence="1 2">
    <name type="scientific">Streptomonospora nanhaiensis</name>
    <dbReference type="NCBI Taxonomy" id="1323731"/>
    <lineage>
        <taxon>Bacteria</taxon>
        <taxon>Bacillati</taxon>
        <taxon>Actinomycetota</taxon>
        <taxon>Actinomycetes</taxon>
        <taxon>Streptosporangiales</taxon>
        <taxon>Nocardiopsidaceae</taxon>
        <taxon>Streptomonospora</taxon>
    </lineage>
</organism>
<reference evidence="1 2" key="1">
    <citation type="submission" date="2020-07" db="EMBL/GenBank/DDBJ databases">
        <title>Sequencing the genomes of 1000 actinobacteria strains.</title>
        <authorList>
            <person name="Klenk H.-P."/>
        </authorList>
    </citation>
    <scope>NUCLEOTIDE SEQUENCE [LARGE SCALE GENOMIC DNA]</scope>
    <source>
        <strain evidence="1 2">DSM 45927</strain>
    </source>
</reference>
<protein>
    <submittedName>
        <fullName evidence="1">DNA-binding MarR family transcriptional regulator</fullName>
    </submittedName>
</protein>
<dbReference type="EMBL" id="JACCFO010000001">
    <property type="protein sequence ID" value="NYI98925.1"/>
    <property type="molecule type" value="Genomic_DNA"/>
</dbReference>
<comment type="caution">
    <text evidence="1">The sequence shown here is derived from an EMBL/GenBank/DDBJ whole genome shotgun (WGS) entry which is preliminary data.</text>
</comment>
<proteinExistence type="predicted"/>
<sequence>MTGGEAPIGFWLKHLDGLLERQPAAELADHGLLRRHWQVLNTLSRSPARRGQLAEALAPFWNDSEGPSLDEVLAALADRGWTASGGAEAPDEEDGTLALTGAGRAAHADIAERIAAARAAAADGLTPEQYAEAVRVLSVMAANVERALGDR</sequence>
<dbReference type="Proteomes" id="UP000575985">
    <property type="component" value="Unassembled WGS sequence"/>
</dbReference>
<dbReference type="InterPro" id="IPR036388">
    <property type="entry name" value="WH-like_DNA-bd_sf"/>
</dbReference>
<dbReference type="GO" id="GO:0003677">
    <property type="term" value="F:DNA binding"/>
    <property type="evidence" value="ECO:0007669"/>
    <property type="project" value="UniProtKB-KW"/>
</dbReference>
<evidence type="ECO:0000313" key="1">
    <source>
        <dbReference type="EMBL" id="NYI98925.1"/>
    </source>
</evidence>
<evidence type="ECO:0000313" key="2">
    <source>
        <dbReference type="Proteomes" id="UP000575985"/>
    </source>
</evidence>
<name>A0A853BW11_9ACTN</name>
<accession>A0A853BW11</accession>
<gene>
    <name evidence="1" type="ORF">HNR12_005202</name>
</gene>
<dbReference type="Gene3D" id="1.10.10.10">
    <property type="entry name" value="Winged helix-like DNA-binding domain superfamily/Winged helix DNA-binding domain"/>
    <property type="match status" value="1"/>
</dbReference>
<dbReference type="SUPFAM" id="SSF46785">
    <property type="entry name" value="Winged helix' DNA-binding domain"/>
    <property type="match status" value="1"/>
</dbReference>
<dbReference type="AlphaFoldDB" id="A0A853BW11"/>
<dbReference type="InterPro" id="IPR036390">
    <property type="entry name" value="WH_DNA-bd_sf"/>
</dbReference>
<keyword evidence="2" id="KW-1185">Reference proteome</keyword>
<dbReference type="RefSeq" id="WP_179769984.1">
    <property type="nucleotide sequence ID" value="NZ_JACCFO010000001.1"/>
</dbReference>
<keyword evidence="1" id="KW-0238">DNA-binding</keyword>